<evidence type="ECO:0000313" key="7">
    <source>
        <dbReference type="Proteomes" id="UP000322899"/>
    </source>
</evidence>
<evidence type="ECO:0000256" key="1">
    <source>
        <dbReference type="ARBA" id="ARBA00008645"/>
    </source>
</evidence>
<dbReference type="InterPro" id="IPR050266">
    <property type="entry name" value="AB_hydrolase_sf"/>
</dbReference>
<dbReference type="EMBL" id="VLTO01000018">
    <property type="protein sequence ID" value="KAA0174883.1"/>
    <property type="molecule type" value="Genomic_DNA"/>
</dbReference>
<proteinExistence type="inferred from homology"/>
<evidence type="ECO:0000256" key="2">
    <source>
        <dbReference type="ARBA" id="ARBA00022801"/>
    </source>
</evidence>
<feature type="region of interest" description="Disordered" evidence="3">
    <location>
        <begin position="1"/>
        <end position="37"/>
    </location>
</feature>
<evidence type="ECO:0000256" key="4">
    <source>
        <dbReference type="SAM" id="Phobius"/>
    </source>
</evidence>
<feature type="transmembrane region" description="Helical" evidence="4">
    <location>
        <begin position="274"/>
        <end position="294"/>
    </location>
</feature>
<evidence type="ECO:0000259" key="5">
    <source>
        <dbReference type="Pfam" id="PF00561"/>
    </source>
</evidence>
<keyword evidence="4" id="KW-1133">Transmembrane helix</keyword>
<feature type="transmembrane region" description="Helical" evidence="4">
    <location>
        <begin position="149"/>
        <end position="169"/>
    </location>
</feature>
<comment type="similarity">
    <text evidence="1">Belongs to the AB hydrolase superfamily.</text>
</comment>
<dbReference type="InterPro" id="IPR029058">
    <property type="entry name" value="AB_hydrolase_fold"/>
</dbReference>
<sequence>MLRRASSDGTQGRTALDDRGAQRGRSSRLSSSHSQDIDGVFSGAMDYGAVESSSSLIRPGSDVLGTEVPGLQDSSHDHELFEMLAADKAHAGEAPKPRFLRWLPTWCGPLCLSLSIAGVLFLLVLAGLTSSGYEYIRLSGDYEKHSTNLLWAAVIYACTGALSTVAPLVDGGAAMHRLEWGDAEAGGPAVLALHGWMDNAGSFSKLGRALGERHGCHVAALTFPGHGVSARAEPWGEYHQALNASAALEALVGLGWVENGPDGPRKAIPADRPLFLLGHSMGGAVSAMVAAALGTACVDAMALIEGHGLFTKPSSHAGRALQDALRSRVQRMHRRGDAASAVSQSAGGGGGGRAYEALEAAAAQRRQSVVGRNDGQILTPEAALALVAWSVAPADERDASSERVKFTHDPGLRRQSISYQSEDQVLAALRAVEVPALLLTTANGWPWGEERTQGRAEALRARRVHMEGGHHPHLDADTADTVLAEVAAFFEEHKATVAARSARS</sequence>
<comment type="caution">
    <text evidence="6">The sequence shown here is derived from an EMBL/GenBank/DDBJ whole genome shotgun (WGS) entry which is preliminary data.</text>
</comment>
<dbReference type="Gene3D" id="3.40.50.1820">
    <property type="entry name" value="alpha/beta hydrolase"/>
    <property type="match status" value="1"/>
</dbReference>
<keyword evidence="2" id="KW-0378">Hydrolase</keyword>
<gene>
    <name evidence="6" type="ORF">FNF27_03598</name>
</gene>
<keyword evidence="4" id="KW-0472">Membrane</keyword>
<dbReference type="InterPro" id="IPR000073">
    <property type="entry name" value="AB_hydrolase_1"/>
</dbReference>
<accession>A0A5A8EAF2</accession>
<evidence type="ECO:0000313" key="6">
    <source>
        <dbReference type="EMBL" id="KAA0174883.1"/>
    </source>
</evidence>
<dbReference type="SUPFAM" id="SSF53474">
    <property type="entry name" value="alpha/beta-Hydrolases"/>
    <property type="match status" value="1"/>
</dbReference>
<name>A0A5A8EAF2_CAFRO</name>
<protein>
    <recommendedName>
        <fullName evidence="5">AB hydrolase-1 domain-containing protein</fullName>
    </recommendedName>
</protein>
<dbReference type="PANTHER" id="PTHR43798:SF14">
    <property type="entry name" value="SERINE HYDROLASE-LIKE PROTEIN DDB_G0286239"/>
    <property type="match status" value="1"/>
</dbReference>
<dbReference type="PANTHER" id="PTHR43798">
    <property type="entry name" value="MONOACYLGLYCEROL LIPASE"/>
    <property type="match status" value="1"/>
</dbReference>
<dbReference type="GO" id="GO:0016020">
    <property type="term" value="C:membrane"/>
    <property type="evidence" value="ECO:0007669"/>
    <property type="project" value="TreeGrafter"/>
</dbReference>
<feature type="domain" description="AB hydrolase-1" evidence="5">
    <location>
        <begin position="188"/>
        <end position="321"/>
    </location>
</feature>
<dbReference type="GO" id="GO:0016787">
    <property type="term" value="F:hydrolase activity"/>
    <property type="evidence" value="ECO:0007669"/>
    <property type="project" value="UniProtKB-KW"/>
</dbReference>
<feature type="compositionally biased region" description="Low complexity" evidence="3">
    <location>
        <begin position="23"/>
        <end position="34"/>
    </location>
</feature>
<dbReference type="Pfam" id="PF00561">
    <property type="entry name" value="Abhydrolase_1"/>
    <property type="match status" value="1"/>
</dbReference>
<dbReference type="AlphaFoldDB" id="A0A5A8EAF2"/>
<evidence type="ECO:0000256" key="3">
    <source>
        <dbReference type="SAM" id="MobiDB-lite"/>
    </source>
</evidence>
<reference evidence="6 7" key="1">
    <citation type="submission" date="2019-07" db="EMBL/GenBank/DDBJ databases">
        <title>Genomes of Cafeteria roenbergensis.</title>
        <authorList>
            <person name="Fischer M.G."/>
            <person name="Hackl T."/>
            <person name="Roman M."/>
        </authorList>
    </citation>
    <scope>NUCLEOTIDE SEQUENCE [LARGE SCALE GENOMIC DNA]</scope>
    <source>
        <strain evidence="6 7">E4-10P</strain>
    </source>
</reference>
<feature type="transmembrane region" description="Helical" evidence="4">
    <location>
        <begin position="106"/>
        <end position="129"/>
    </location>
</feature>
<keyword evidence="4" id="KW-0812">Transmembrane</keyword>
<dbReference type="Proteomes" id="UP000322899">
    <property type="component" value="Unassembled WGS sequence"/>
</dbReference>
<dbReference type="OrthoDB" id="6431331at2759"/>
<organism evidence="6 7">
    <name type="scientific">Cafeteria roenbergensis</name>
    <name type="common">Marine flagellate</name>
    <dbReference type="NCBI Taxonomy" id="33653"/>
    <lineage>
        <taxon>Eukaryota</taxon>
        <taxon>Sar</taxon>
        <taxon>Stramenopiles</taxon>
        <taxon>Bigyra</taxon>
        <taxon>Opalozoa</taxon>
        <taxon>Bicosoecida</taxon>
        <taxon>Cafeteriaceae</taxon>
        <taxon>Cafeteria</taxon>
    </lineage>
</organism>